<sequence>MTDTLTRELRVLTPADWTRLRDRHAADADRLTAAHRERLSRGERHPVWDFMFHYYPVKPSQLRRWNPGAGAGLLLNGMPEAAARDTELPGPSKFHHRVMTGAGEVWTVDTDAFFTARADSVTFIHRLLRATAGRSPRFSCFGMHEWAMVYHGSPRHPEPLRLGREATDRLVEERPVNCTHFDAFRFFTPDAAPMNSCILTRESQVDSEQPGCLHATMDLYKWATKLGPLVPGDLWLDTFRLACEIRATDMEAGPYDLSAWGHDPVPVETAGGRAEFARRQRSFADRGQRLRRRLTELLETTYPQLCDTPVPESRRLSDATVENPATAGGPGEGGRSR</sequence>
<dbReference type="EMBL" id="CP024988">
    <property type="protein sequence ID" value="AWT26270.1"/>
    <property type="molecule type" value="Genomic_DNA"/>
</dbReference>
<feature type="compositionally biased region" description="Gly residues" evidence="1">
    <location>
        <begin position="328"/>
        <end position="337"/>
    </location>
</feature>
<proteinExistence type="predicted"/>
<keyword evidence="3" id="KW-1185">Reference proteome</keyword>
<dbReference type="KEGG" id="cpre:Csp1_14810"/>
<evidence type="ECO:0000256" key="1">
    <source>
        <dbReference type="SAM" id="MobiDB-lite"/>
    </source>
</evidence>
<name>A0A2Z3YSV8_9CORY</name>
<evidence type="ECO:0000313" key="3">
    <source>
        <dbReference type="Proteomes" id="UP000247696"/>
    </source>
</evidence>
<dbReference type="Proteomes" id="UP000247696">
    <property type="component" value="Chromosome"/>
</dbReference>
<evidence type="ECO:0000313" key="2">
    <source>
        <dbReference type="EMBL" id="AWT26270.1"/>
    </source>
</evidence>
<dbReference type="AlphaFoldDB" id="A0A2Z3YSV8"/>
<feature type="region of interest" description="Disordered" evidence="1">
    <location>
        <begin position="306"/>
        <end position="337"/>
    </location>
</feature>
<organism evidence="2 3">
    <name type="scientific">Corynebacterium provencense</name>
    <dbReference type="NCBI Taxonomy" id="1737425"/>
    <lineage>
        <taxon>Bacteria</taxon>
        <taxon>Bacillati</taxon>
        <taxon>Actinomycetota</taxon>
        <taxon>Actinomycetes</taxon>
        <taxon>Mycobacteriales</taxon>
        <taxon>Corynebacteriaceae</taxon>
        <taxon>Corynebacterium</taxon>
    </lineage>
</organism>
<evidence type="ECO:0008006" key="4">
    <source>
        <dbReference type="Google" id="ProtNLM"/>
    </source>
</evidence>
<dbReference type="STRING" id="1737425.GCA_900049755_01917"/>
<gene>
    <name evidence="2" type="ORF">Csp1_14810</name>
</gene>
<dbReference type="RefSeq" id="WP_227870970.1">
    <property type="nucleotide sequence ID" value="NZ_CP024988.1"/>
</dbReference>
<reference evidence="3" key="1">
    <citation type="submission" date="2017-11" db="EMBL/GenBank/DDBJ databases">
        <title>Otitis media/interna in a cat caused by the recently described species Corynebacterium provencense.</title>
        <authorList>
            <person name="Kittl S."/>
            <person name="Brodard I."/>
            <person name="Rychener L."/>
            <person name="Jores J."/>
            <person name="Roosje P."/>
            <person name="Gobeli Brawand S."/>
        </authorList>
    </citation>
    <scope>NUCLEOTIDE SEQUENCE [LARGE SCALE GENOMIC DNA]</scope>
    <source>
        <strain evidence="3">17KM38</strain>
    </source>
</reference>
<accession>A0A2Z3YSV8</accession>
<protein>
    <recommendedName>
        <fullName evidence="4">3-methyladenine DNA glycosylase</fullName>
    </recommendedName>
</protein>